<dbReference type="OrthoDB" id="2142759at2759"/>
<evidence type="ECO:0000259" key="1">
    <source>
        <dbReference type="Pfam" id="PF13391"/>
    </source>
</evidence>
<dbReference type="Pfam" id="PF13391">
    <property type="entry name" value="HNH_2"/>
    <property type="match status" value="1"/>
</dbReference>
<dbReference type="Proteomes" id="UP000623467">
    <property type="component" value="Unassembled WGS sequence"/>
</dbReference>
<reference evidence="2" key="1">
    <citation type="submission" date="2020-05" db="EMBL/GenBank/DDBJ databases">
        <title>Mycena genomes resolve the evolution of fungal bioluminescence.</title>
        <authorList>
            <person name="Tsai I.J."/>
        </authorList>
    </citation>
    <scope>NUCLEOTIDE SEQUENCE</scope>
    <source>
        <strain evidence="2">160909Yilan</strain>
    </source>
</reference>
<evidence type="ECO:0000313" key="2">
    <source>
        <dbReference type="EMBL" id="KAF7333228.1"/>
    </source>
</evidence>
<keyword evidence="3" id="KW-1185">Reference proteome</keyword>
<feature type="domain" description="HNH nuclease" evidence="1">
    <location>
        <begin position="171"/>
        <end position="246"/>
    </location>
</feature>
<evidence type="ECO:0000313" key="3">
    <source>
        <dbReference type="Proteomes" id="UP000623467"/>
    </source>
</evidence>
<dbReference type="AlphaFoldDB" id="A0A8H6X2I8"/>
<organism evidence="2 3">
    <name type="scientific">Mycena sanguinolenta</name>
    <dbReference type="NCBI Taxonomy" id="230812"/>
    <lineage>
        <taxon>Eukaryota</taxon>
        <taxon>Fungi</taxon>
        <taxon>Dikarya</taxon>
        <taxon>Basidiomycota</taxon>
        <taxon>Agaricomycotina</taxon>
        <taxon>Agaricomycetes</taxon>
        <taxon>Agaricomycetidae</taxon>
        <taxon>Agaricales</taxon>
        <taxon>Marasmiineae</taxon>
        <taxon>Mycenaceae</taxon>
        <taxon>Mycena</taxon>
    </lineage>
</organism>
<dbReference type="EMBL" id="JACAZH010000058">
    <property type="protein sequence ID" value="KAF7333228.1"/>
    <property type="molecule type" value="Genomic_DNA"/>
</dbReference>
<name>A0A8H6X2I8_9AGAR</name>
<proteinExistence type="predicted"/>
<sequence>MAEFTNIYHNADQRNVHIWASEISPLGRRYLVAGCYNEPNRPIPVSTLYAWLDIIMQKNDLGTYVLGYLGPTTQQAVPEIVPYPLMTFQQNVLTARNHIIARDDPGAIMPGDYFVFLRARSGLRRTVPTLERIVISSRTVTQGATGTQTAGGATTRRASVRNQVRLRDGQCRVTGQPAPLRNRGGRNYRGLQVAHIYPLAWWNKAKDLILDKTIYKLLDRFHGDMIENAILMRSDAHDQFDDYQFGYWPREGYRLYWFELTGAPSVLHAPMALVGPRHNQWEELFEQHFETCLLWHFMGFGRRLNQT</sequence>
<gene>
    <name evidence="2" type="ORF">MSAN_02430200</name>
</gene>
<accession>A0A8H6X2I8</accession>
<dbReference type="InterPro" id="IPR003615">
    <property type="entry name" value="HNH_nuc"/>
</dbReference>
<comment type="caution">
    <text evidence="2">The sequence shown here is derived from an EMBL/GenBank/DDBJ whole genome shotgun (WGS) entry which is preliminary data.</text>
</comment>
<protein>
    <submittedName>
        <fullName evidence="2">HNHc domain-containing protein</fullName>
    </submittedName>
</protein>